<evidence type="ECO:0000313" key="2">
    <source>
        <dbReference type="EMBL" id="ARU55548.1"/>
    </source>
</evidence>
<keyword evidence="3" id="KW-1185">Reference proteome</keyword>
<protein>
    <submittedName>
        <fullName evidence="2">Extracellular solute-binding protein family 3</fullName>
    </submittedName>
</protein>
<dbReference type="OrthoDB" id="6838256at2"/>
<dbReference type="Proteomes" id="UP000196027">
    <property type="component" value="Chromosome"/>
</dbReference>
<reference evidence="2 3" key="1">
    <citation type="submission" date="2017-05" db="EMBL/GenBank/DDBJ databases">
        <title>Genomic insights into alkan degradation activity of Oleiphilus messinensis.</title>
        <authorList>
            <person name="Kozyavkin S.A."/>
            <person name="Slesarev A.I."/>
            <person name="Golyshin P.N."/>
            <person name="Korzhenkov A."/>
            <person name="Golyshina O.N."/>
            <person name="Toshchakov S.V."/>
        </authorList>
    </citation>
    <scope>NUCLEOTIDE SEQUENCE [LARGE SCALE GENOMIC DNA]</scope>
    <source>
        <strain evidence="2 3">ME102</strain>
    </source>
</reference>
<feature type="signal peptide" evidence="1">
    <location>
        <begin position="1"/>
        <end position="24"/>
    </location>
</feature>
<gene>
    <name evidence="2" type="ORF">OLMES_1471</name>
</gene>
<dbReference type="SUPFAM" id="SSF53850">
    <property type="entry name" value="Periplasmic binding protein-like II"/>
    <property type="match status" value="1"/>
</dbReference>
<organism evidence="2 3">
    <name type="scientific">Oleiphilus messinensis</name>
    <dbReference type="NCBI Taxonomy" id="141451"/>
    <lineage>
        <taxon>Bacteria</taxon>
        <taxon>Pseudomonadati</taxon>
        <taxon>Pseudomonadota</taxon>
        <taxon>Gammaproteobacteria</taxon>
        <taxon>Oceanospirillales</taxon>
        <taxon>Oleiphilaceae</taxon>
        <taxon>Oleiphilus</taxon>
    </lineage>
</organism>
<accession>A0A1Y0I4Y6</accession>
<evidence type="ECO:0000313" key="3">
    <source>
        <dbReference type="Proteomes" id="UP000196027"/>
    </source>
</evidence>
<feature type="chain" id="PRO_5012688493" evidence="1">
    <location>
        <begin position="25"/>
        <end position="260"/>
    </location>
</feature>
<dbReference type="KEGG" id="ome:OLMES_1471"/>
<sequence>MTLKKTLFSLFIALALLQSGTGIANSVAHSSSGTNSLVITMPDNDGPLVDYVRHTFAEISKRTGIPSHIKTLPKLRALVSANEGRFDGVGARIEGIENQFKNLRKVQVAIFREQHIVFAKHPSIVNNVKDLPSLIDHAGTNQYQVAYLLGSKKAEMELSPLAANLRITYQQPEKIFSLIAMNRLGAYVGGPAMSNRIILKEKFATSGIKEVAIASEFDLYPYLHKKHTRHIPSIEQALSSLVADGTLNRIRERLELGENE</sequence>
<proteinExistence type="predicted"/>
<keyword evidence="1" id="KW-0732">Signal</keyword>
<dbReference type="RefSeq" id="WP_087460640.1">
    <property type="nucleotide sequence ID" value="NZ_CP021425.1"/>
</dbReference>
<dbReference type="EMBL" id="CP021425">
    <property type="protein sequence ID" value="ARU55548.1"/>
    <property type="molecule type" value="Genomic_DNA"/>
</dbReference>
<dbReference type="AlphaFoldDB" id="A0A1Y0I4Y6"/>
<evidence type="ECO:0000256" key="1">
    <source>
        <dbReference type="SAM" id="SignalP"/>
    </source>
</evidence>
<dbReference type="Gene3D" id="3.40.190.10">
    <property type="entry name" value="Periplasmic binding protein-like II"/>
    <property type="match status" value="2"/>
</dbReference>
<name>A0A1Y0I4Y6_9GAMM</name>